<reference evidence="13" key="1">
    <citation type="submission" date="2018-11" db="EMBL/GenBank/DDBJ databases">
        <title>Complete genome sequence of Paenibacillus sp. ML311-T8.</title>
        <authorList>
            <person name="Nam Y.-D."/>
            <person name="Kang J."/>
            <person name="Chung W.-H."/>
            <person name="Park Y.S."/>
        </authorList>
    </citation>
    <scope>NUCLEOTIDE SEQUENCE [LARGE SCALE GENOMIC DNA]</scope>
    <source>
        <strain evidence="13">ML311-T8</strain>
    </source>
</reference>
<keyword evidence="4 10" id="KW-0560">Oxidoreductase</keyword>
<dbReference type="PANTHER" id="PTHR10173">
    <property type="entry name" value="METHIONINE SULFOXIDE REDUCTASE"/>
    <property type="match status" value="1"/>
</dbReference>
<evidence type="ECO:0000256" key="2">
    <source>
        <dbReference type="ARBA" id="ARBA00008076"/>
    </source>
</evidence>
<evidence type="ECO:0000256" key="10">
    <source>
        <dbReference type="HAMAP-Rule" id="MF_01401"/>
    </source>
</evidence>
<proteinExistence type="inferred from homology"/>
<name>A0A6B8RV95_9BACL</name>
<organism evidence="12 13">
    <name type="scientific">Paenibacillus psychroresistens</name>
    <dbReference type="NCBI Taxonomy" id="1778678"/>
    <lineage>
        <taxon>Bacteria</taxon>
        <taxon>Bacillati</taxon>
        <taxon>Bacillota</taxon>
        <taxon>Bacilli</taxon>
        <taxon>Bacillales</taxon>
        <taxon>Paenibacillaceae</taxon>
        <taxon>Paenibacillus</taxon>
    </lineage>
</organism>
<evidence type="ECO:0000256" key="1">
    <source>
        <dbReference type="ARBA" id="ARBA00007174"/>
    </source>
</evidence>
<evidence type="ECO:0000256" key="6">
    <source>
        <dbReference type="ARBA" id="ARBA00024679"/>
    </source>
</evidence>
<dbReference type="GO" id="GO:0030091">
    <property type="term" value="P:protein repair"/>
    <property type="evidence" value="ECO:0007669"/>
    <property type="project" value="InterPro"/>
</dbReference>
<evidence type="ECO:0000259" key="11">
    <source>
        <dbReference type="PROSITE" id="PS51790"/>
    </source>
</evidence>
<evidence type="ECO:0000256" key="9">
    <source>
        <dbReference type="ARBA" id="ARBA00048782"/>
    </source>
</evidence>
<sequence length="352" mass="39104">MAPITTIAPTVVASAANEKLAYFAGGCFWSMESSIEPTQGVLSVISGFMGGHLDNPTYADVTTETTGHLETVEVHYDPNVISYDELVQVYWRNTNPTDAGGQFYDRGESYGLAIFYTGDEQKTIAEASKKALSDSKRFDKPIVTAIREATKFYPAGEEHQNYYKTNADHYESYRDASGRDKYFDKIWGADRVVKLSVKTPAASAATVDYKNFDKAAKLKTLTKTQFEVTQKEGTEIPYQNLYDENKAAGIYVDIVSGEPLFSSKEKFDSGTGWPSFFQPLEPDNIVLKTDSSLGSERVEVRSKYADSHLGHVFDDGPEPTGKRYCMNSASMEFIPAADLEKRGYGQYAKLFS</sequence>
<dbReference type="NCBIfam" id="TIGR00357">
    <property type="entry name" value="peptide-methionine (R)-S-oxide reductase MsrB"/>
    <property type="match status" value="1"/>
</dbReference>
<gene>
    <name evidence="12" type="primary">msrB</name>
    <name evidence="10" type="synonym">msrA</name>
    <name evidence="12" type="ORF">EHS13_34040</name>
</gene>
<feature type="active site" evidence="10">
    <location>
        <position position="27"/>
    </location>
</feature>
<feature type="domain" description="MsrB" evidence="11">
    <location>
        <begin position="214"/>
        <end position="336"/>
    </location>
</feature>
<dbReference type="SUPFAM" id="SSF51316">
    <property type="entry name" value="Mss4-like"/>
    <property type="match status" value="1"/>
</dbReference>
<dbReference type="GO" id="GO:0033744">
    <property type="term" value="F:L-methionine:thioredoxin-disulfide S-oxidoreductase activity"/>
    <property type="evidence" value="ECO:0007669"/>
    <property type="project" value="RHEA"/>
</dbReference>
<comment type="catalytic activity">
    <reaction evidence="9 10">
        <text>[thioredoxin]-disulfide + L-methionine + H2O = L-methionine (S)-S-oxide + [thioredoxin]-dithiol</text>
        <dbReference type="Rhea" id="RHEA:19993"/>
        <dbReference type="Rhea" id="RHEA-COMP:10698"/>
        <dbReference type="Rhea" id="RHEA-COMP:10700"/>
        <dbReference type="ChEBI" id="CHEBI:15377"/>
        <dbReference type="ChEBI" id="CHEBI:29950"/>
        <dbReference type="ChEBI" id="CHEBI:50058"/>
        <dbReference type="ChEBI" id="CHEBI:57844"/>
        <dbReference type="ChEBI" id="CHEBI:58772"/>
        <dbReference type="EC" id="1.8.4.11"/>
    </reaction>
</comment>
<dbReference type="GO" id="GO:0033743">
    <property type="term" value="F:peptide-methionine (R)-S-oxide reductase activity"/>
    <property type="evidence" value="ECO:0007669"/>
    <property type="project" value="UniProtKB-EC"/>
</dbReference>
<comment type="similarity">
    <text evidence="2">In the C-terminal section; belongs to the MsrB Met sulfoxide reductase family.</text>
</comment>
<dbReference type="SUPFAM" id="SSF55068">
    <property type="entry name" value="Peptide methionine sulfoxide reductase"/>
    <property type="match status" value="1"/>
</dbReference>
<dbReference type="HAMAP" id="MF_01401">
    <property type="entry name" value="MsrA"/>
    <property type="match status" value="1"/>
</dbReference>
<dbReference type="EMBL" id="CP034235">
    <property type="protein sequence ID" value="QGR00372.1"/>
    <property type="molecule type" value="Genomic_DNA"/>
</dbReference>
<dbReference type="InterPro" id="IPR002569">
    <property type="entry name" value="Met_Sox_Rdtase_MsrA_dom"/>
</dbReference>
<evidence type="ECO:0000313" key="12">
    <source>
        <dbReference type="EMBL" id="QGR00372.1"/>
    </source>
</evidence>
<dbReference type="GO" id="GO:0005737">
    <property type="term" value="C:cytoplasm"/>
    <property type="evidence" value="ECO:0007669"/>
    <property type="project" value="TreeGrafter"/>
</dbReference>
<evidence type="ECO:0000256" key="4">
    <source>
        <dbReference type="ARBA" id="ARBA00023002"/>
    </source>
</evidence>
<dbReference type="Pfam" id="PF01641">
    <property type="entry name" value="SelR"/>
    <property type="match status" value="1"/>
</dbReference>
<protein>
    <recommendedName>
        <fullName evidence="10">Peptide methionine sulfoxide reductase MsrA</fullName>
        <shortName evidence="10">Protein-methionine-S-oxide reductase</shortName>
        <ecNumber evidence="10">1.8.4.11</ecNumber>
    </recommendedName>
    <alternativeName>
        <fullName evidence="10">Peptide-methionine (S)-S-oxide reductase</fullName>
        <shortName evidence="10">Peptide Met(O) reductase</shortName>
    </alternativeName>
</protein>
<dbReference type="AlphaFoldDB" id="A0A6B8RV95"/>
<comment type="catalytic activity">
    <reaction evidence="7 10">
        <text>L-methionyl-[protein] + [thioredoxin]-disulfide + H2O = L-methionyl-(S)-S-oxide-[protein] + [thioredoxin]-dithiol</text>
        <dbReference type="Rhea" id="RHEA:14217"/>
        <dbReference type="Rhea" id="RHEA-COMP:10698"/>
        <dbReference type="Rhea" id="RHEA-COMP:10700"/>
        <dbReference type="Rhea" id="RHEA-COMP:12313"/>
        <dbReference type="Rhea" id="RHEA-COMP:12315"/>
        <dbReference type="ChEBI" id="CHEBI:15377"/>
        <dbReference type="ChEBI" id="CHEBI:16044"/>
        <dbReference type="ChEBI" id="CHEBI:29950"/>
        <dbReference type="ChEBI" id="CHEBI:44120"/>
        <dbReference type="ChEBI" id="CHEBI:50058"/>
        <dbReference type="EC" id="1.8.4.11"/>
    </reaction>
</comment>
<dbReference type="GO" id="GO:0006979">
    <property type="term" value="P:response to oxidative stress"/>
    <property type="evidence" value="ECO:0007669"/>
    <property type="project" value="InterPro"/>
</dbReference>
<comment type="similarity">
    <text evidence="1">Belongs to the MsrB Met sulfoxide reductase family.</text>
</comment>
<dbReference type="PANTHER" id="PTHR10173:SF59">
    <property type="entry name" value="PEPTIDE METHIONINE SULFOXIDE REDUCTASE MSRA_MSRB"/>
    <property type="match status" value="1"/>
</dbReference>
<evidence type="ECO:0000256" key="5">
    <source>
        <dbReference type="ARBA" id="ARBA00023268"/>
    </source>
</evidence>
<evidence type="ECO:0000256" key="8">
    <source>
        <dbReference type="ARBA" id="ARBA00048488"/>
    </source>
</evidence>
<dbReference type="Gene3D" id="3.30.1060.10">
    <property type="entry name" value="Peptide methionine sulphoxide reductase MsrA"/>
    <property type="match status" value="1"/>
</dbReference>
<comment type="similarity">
    <text evidence="3">In the N-terminal section; belongs to the MsrA Met sulfoxide reductase family.</text>
</comment>
<dbReference type="Proteomes" id="UP000426246">
    <property type="component" value="Chromosome"/>
</dbReference>
<comment type="catalytic activity">
    <reaction evidence="8">
        <text>L-methionyl-[protein] + [thioredoxin]-disulfide + H2O = L-methionyl-(R)-S-oxide-[protein] + [thioredoxin]-dithiol</text>
        <dbReference type="Rhea" id="RHEA:24164"/>
        <dbReference type="Rhea" id="RHEA-COMP:10698"/>
        <dbReference type="Rhea" id="RHEA-COMP:10700"/>
        <dbReference type="Rhea" id="RHEA-COMP:12313"/>
        <dbReference type="Rhea" id="RHEA-COMP:12314"/>
        <dbReference type="ChEBI" id="CHEBI:15377"/>
        <dbReference type="ChEBI" id="CHEBI:16044"/>
        <dbReference type="ChEBI" id="CHEBI:29950"/>
        <dbReference type="ChEBI" id="CHEBI:45764"/>
        <dbReference type="ChEBI" id="CHEBI:50058"/>
        <dbReference type="EC" id="1.8.4.12"/>
    </reaction>
</comment>
<dbReference type="PROSITE" id="PS51790">
    <property type="entry name" value="MSRB"/>
    <property type="match status" value="1"/>
</dbReference>
<dbReference type="GO" id="GO:0008113">
    <property type="term" value="F:peptide-methionine (S)-S-oxide reductase activity"/>
    <property type="evidence" value="ECO:0007669"/>
    <property type="project" value="UniProtKB-UniRule"/>
</dbReference>
<dbReference type="OrthoDB" id="4174719at2"/>
<comment type="similarity">
    <text evidence="10">Belongs to the MsrA Met sulfoxide reductase family.</text>
</comment>
<dbReference type="EC" id="1.8.4.11" evidence="10"/>
<dbReference type="InterPro" id="IPR002579">
    <property type="entry name" value="Met_Sox_Rdtase_MsrB_dom"/>
</dbReference>
<dbReference type="Gene3D" id="2.170.150.20">
    <property type="entry name" value="Peptide methionine sulfoxide reductase"/>
    <property type="match status" value="1"/>
</dbReference>
<dbReference type="FunFam" id="2.170.150.20:FF:000003">
    <property type="entry name" value="Peptide methionine sulfoxide reductase MsrB"/>
    <property type="match status" value="1"/>
</dbReference>
<evidence type="ECO:0000256" key="3">
    <source>
        <dbReference type="ARBA" id="ARBA00011017"/>
    </source>
</evidence>
<keyword evidence="13" id="KW-1185">Reference proteome</keyword>
<dbReference type="KEGG" id="ppsc:EHS13_34040"/>
<comment type="function">
    <text evidence="6 10">Has an important function as a repair enzyme for proteins that have been inactivated by oxidation. Catalyzes the reversible oxidation-reduction of methionine sulfoxide in proteins to methionine.</text>
</comment>
<dbReference type="InterPro" id="IPR011057">
    <property type="entry name" value="Mss4-like_sf"/>
</dbReference>
<accession>A0A6B8RV95</accession>
<dbReference type="Pfam" id="PF01625">
    <property type="entry name" value="PMSR"/>
    <property type="match status" value="1"/>
</dbReference>
<dbReference type="NCBIfam" id="TIGR00401">
    <property type="entry name" value="msrA"/>
    <property type="match status" value="1"/>
</dbReference>
<evidence type="ECO:0000256" key="7">
    <source>
        <dbReference type="ARBA" id="ARBA00047806"/>
    </source>
</evidence>
<dbReference type="InterPro" id="IPR028427">
    <property type="entry name" value="Met_Sox_Rdtase_MsrB"/>
</dbReference>
<evidence type="ECO:0000313" key="13">
    <source>
        <dbReference type="Proteomes" id="UP000426246"/>
    </source>
</evidence>
<dbReference type="InterPro" id="IPR036509">
    <property type="entry name" value="Met_Sox_Rdtase_MsrA_sf"/>
</dbReference>
<keyword evidence="5" id="KW-0511">Multifunctional enzyme</keyword>